<dbReference type="GO" id="GO:0005829">
    <property type="term" value="C:cytosol"/>
    <property type="evidence" value="ECO:0007669"/>
    <property type="project" value="TreeGrafter"/>
</dbReference>
<dbReference type="InterPro" id="IPR008928">
    <property type="entry name" value="6-hairpin_glycosidase_sf"/>
</dbReference>
<evidence type="ECO:0000256" key="1">
    <source>
        <dbReference type="ARBA" id="ARBA00001913"/>
    </source>
</evidence>
<dbReference type="Gene3D" id="1.20.1050.60">
    <property type="entry name" value="alpha-1,2-mannosidase"/>
    <property type="match status" value="1"/>
</dbReference>
<dbReference type="GO" id="GO:0006516">
    <property type="term" value="P:glycoprotein catabolic process"/>
    <property type="evidence" value="ECO:0007669"/>
    <property type="project" value="TreeGrafter"/>
</dbReference>
<dbReference type="RefSeq" id="WP_073349288.1">
    <property type="nucleotide sequence ID" value="NZ_FQVD01000004.1"/>
</dbReference>
<organism evidence="7 8">
    <name type="scientific">Bacteroides faecichinchillae</name>
    <dbReference type="NCBI Taxonomy" id="871325"/>
    <lineage>
        <taxon>Bacteria</taxon>
        <taxon>Pseudomonadati</taxon>
        <taxon>Bacteroidota</taxon>
        <taxon>Bacteroidia</taxon>
        <taxon>Bacteroidales</taxon>
        <taxon>Bacteroidaceae</taxon>
        <taxon>Bacteroides</taxon>
    </lineage>
</organism>
<gene>
    <name evidence="7" type="ORF">SAMN05444349_104103</name>
</gene>
<dbReference type="InterPro" id="IPR050883">
    <property type="entry name" value="PNGase"/>
</dbReference>
<dbReference type="Gene3D" id="2.70.98.10">
    <property type="match status" value="1"/>
</dbReference>
<dbReference type="InterPro" id="IPR012939">
    <property type="entry name" value="Glyco_hydro_92"/>
</dbReference>
<sequence length="719" mass="80814">MKYKFFCVLLFASVLMSGKVAKAQVAATDYAHQVNTLIGTKGVGLASGYLYPGATYPFGMVQFTPSYFSKRSGFVINQLSGAGCEHMGNFPTFPVKGKLKMSPNNILDYRINVTEEKGHAGYYEATVQESIKAQLTVTERTGMAHYEYPEDQQFGTVIIGGGISATPIKQAAIVITAPNRCEGYAEGGNFCGLNTPYKVYFAAEFDTDALEFGIWKRDELKPNTTFAEGEYSGVYFTFDVNKKKNIQYKIGVSYVSVENAKENLKAENSGWNFAQIQNQAETKWNHYLGMIEVEGTNPDRTTQFYTHLYRSFVHPNVCSDVNGEYMGADFRVHKSRSKHYTSFSNWDTYRTQIQLLAMLDPEVTSDIVISHQLFAEQSGGSFPRWVMANIETGVMQGDPSSILVSNAYAFGARNYDPKPLFKIMRKGAEEPGAKSQNEETRPGLKQYLEKGYYNASIQLEYTSADFAIGQFALHAVGDEFASWRYFHFARSWKNLYNPETGWLQSRHPDGSWKSLGEDFRESTYKNYFWMVPYNIAGLVDIIGGKAEAEKRLDEFFNRLDAGYNDAWFASGNEPSFHIPWVYNWIGRPYKAQEVINRVLNEQYSSKIDGLPGNDDLGTMGAWYVFACIGLYPEIPGVGGFTVNTPIFSSVKVHLKKGDIVIKGGSEKNIYIHSMRLNGKPYDSTWIDWDELSNGATIDYGTSSKPDTKWGTKILPPSFP</sequence>
<evidence type="ECO:0000313" key="7">
    <source>
        <dbReference type="EMBL" id="SHE64315.1"/>
    </source>
</evidence>
<evidence type="ECO:0000259" key="6">
    <source>
        <dbReference type="Pfam" id="PF17678"/>
    </source>
</evidence>
<dbReference type="STRING" id="871325.SAMN05444349_104103"/>
<dbReference type="Proteomes" id="UP000184436">
    <property type="component" value="Unassembled WGS sequence"/>
</dbReference>
<dbReference type="Gene3D" id="3.30.2080.10">
    <property type="entry name" value="GH92 mannosidase domain"/>
    <property type="match status" value="1"/>
</dbReference>
<dbReference type="GO" id="GO:0005975">
    <property type="term" value="P:carbohydrate metabolic process"/>
    <property type="evidence" value="ECO:0007669"/>
    <property type="project" value="InterPro"/>
</dbReference>
<feature type="chain" id="PRO_5030031120" evidence="4">
    <location>
        <begin position="24"/>
        <end position="719"/>
    </location>
</feature>
<dbReference type="Pfam" id="PF07971">
    <property type="entry name" value="Glyco_hydro_92"/>
    <property type="match status" value="1"/>
</dbReference>
<dbReference type="AlphaFoldDB" id="A0A1M4V5U8"/>
<feature type="domain" description="Glycosyl hydrolase family 92" evidence="5">
    <location>
        <begin position="259"/>
        <end position="699"/>
    </location>
</feature>
<evidence type="ECO:0000256" key="3">
    <source>
        <dbReference type="ARBA" id="ARBA00022837"/>
    </source>
</evidence>
<evidence type="ECO:0000259" key="5">
    <source>
        <dbReference type="Pfam" id="PF07971"/>
    </source>
</evidence>
<dbReference type="InterPro" id="IPR041371">
    <property type="entry name" value="GH92_N"/>
</dbReference>
<dbReference type="GO" id="GO:0030246">
    <property type="term" value="F:carbohydrate binding"/>
    <property type="evidence" value="ECO:0007669"/>
    <property type="project" value="InterPro"/>
</dbReference>
<feature type="signal peptide" evidence="4">
    <location>
        <begin position="1"/>
        <end position="23"/>
    </location>
</feature>
<dbReference type="FunFam" id="3.30.2080.10:FF:000001">
    <property type="entry name" value="Alpha-1,2-mannosidase subfamily"/>
    <property type="match status" value="1"/>
</dbReference>
<keyword evidence="4" id="KW-0732">Signal</keyword>
<evidence type="ECO:0000256" key="4">
    <source>
        <dbReference type="SAM" id="SignalP"/>
    </source>
</evidence>
<protein>
    <submittedName>
        <fullName evidence="7">Alpha-1,2-mannosidase, putative</fullName>
    </submittedName>
</protein>
<dbReference type="NCBIfam" id="TIGR01180">
    <property type="entry name" value="aman2_put"/>
    <property type="match status" value="1"/>
</dbReference>
<evidence type="ECO:0000313" key="8">
    <source>
        <dbReference type="Proteomes" id="UP000184436"/>
    </source>
</evidence>
<feature type="domain" description="Glycosyl hydrolase family 92 N-terminal" evidence="6">
    <location>
        <begin position="34"/>
        <end position="253"/>
    </location>
</feature>
<proteinExistence type="predicted"/>
<dbReference type="InterPro" id="IPR014718">
    <property type="entry name" value="GH-type_carb-bd"/>
</dbReference>
<dbReference type="PANTHER" id="PTHR12143">
    <property type="entry name" value="PEPTIDE N-GLYCANASE PNGASE -RELATED"/>
    <property type="match status" value="1"/>
</dbReference>
<accession>A0A1M4V5U8</accession>
<dbReference type="EMBL" id="FQVD01000004">
    <property type="protein sequence ID" value="SHE64315.1"/>
    <property type="molecule type" value="Genomic_DNA"/>
</dbReference>
<comment type="subunit">
    <text evidence="2">Monomer.</text>
</comment>
<dbReference type="SUPFAM" id="SSF48208">
    <property type="entry name" value="Six-hairpin glycosidases"/>
    <property type="match status" value="1"/>
</dbReference>
<dbReference type="Gene3D" id="1.20.1610.10">
    <property type="entry name" value="alpha-1,2-mannosidases domains"/>
    <property type="match status" value="1"/>
</dbReference>
<comment type="cofactor">
    <cofactor evidence="1">
        <name>Ca(2+)</name>
        <dbReference type="ChEBI" id="CHEBI:29108"/>
    </cofactor>
</comment>
<keyword evidence="8" id="KW-1185">Reference proteome</keyword>
<dbReference type="FunFam" id="1.20.1050.60:FF:000003">
    <property type="entry name" value="Alpha-1,2-mannosidase family protein"/>
    <property type="match status" value="1"/>
</dbReference>
<dbReference type="PANTHER" id="PTHR12143:SF39">
    <property type="entry name" value="SECRETED PROTEIN"/>
    <property type="match status" value="1"/>
</dbReference>
<dbReference type="GO" id="GO:0000224">
    <property type="term" value="F:peptide-N4-(N-acetyl-beta-glucosaminyl)asparagine amidase activity"/>
    <property type="evidence" value="ECO:0007669"/>
    <property type="project" value="TreeGrafter"/>
</dbReference>
<reference evidence="7 8" key="1">
    <citation type="submission" date="2016-11" db="EMBL/GenBank/DDBJ databases">
        <authorList>
            <person name="Jaros S."/>
            <person name="Januszkiewicz K."/>
            <person name="Wedrychowicz H."/>
        </authorList>
    </citation>
    <scope>NUCLEOTIDE SEQUENCE [LARGE SCALE GENOMIC DNA]</scope>
    <source>
        <strain evidence="7 8">DSM 26883</strain>
    </source>
</reference>
<dbReference type="OrthoDB" id="9804511at2"/>
<evidence type="ECO:0000256" key="2">
    <source>
        <dbReference type="ARBA" id="ARBA00011245"/>
    </source>
</evidence>
<keyword evidence="3" id="KW-0106">Calcium</keyword>
<name>A0A1M4V5U8_9BACE</name>
<dbReference type="InterPro" id="IPR005887">
    <property type="entry name" value="GH92_a_mannosidase_put"/>
</dbReference>
<dbReference type="Pfam" id="PF17678">
    <property type="entry name" value="Glyco_hydro_92N"/>
    <property type="match status" value="1"/>
</dbReference>